<dbReference type="VEuPathDB" id="FungiDB:TEQG_04344"/>
<reference evidence="3" key="1">
    <citation type="journal article" date="2012" name="MBio">
        <title>Comparative genome analysis of Trichophyton rubrum and related dermatophytes reveals candidate genes involved in infection.</title>
        <authorList>
            <person name="Martinez D.A."/>
            <person name="Oliver B.G."/>
            <person name="Graeser Y."/>
            <person name="Goldberg J.M."/>
            <person name="Li W."/>
            <person name="Martinez-Rossi N.M."/>
            <person name="Monod M."/>
            <person name="Shelest E."/>
            <person name="Barton R.C."/>
            <person name="Birch E."/>
            <person name="Brakhage A.A."/>
            <person name="Chen Z."/>
            <person name="Gurr S.J."/>
            <person name="Heiman D."/>
            <person name="Heitman J."/>
            <person name="Kosti I."/>
            <person name="Rossi A."/>
            <person name="Saif S."/>
            <person name="Samalova M."/>
            <person name="Saunders C.W."/>
            <person name="Shea T."/>
            <person name="Summerbell R.C."/>
            <person name="Xu J."/>
            <person name="Young S."/>
            <person name="Zeng Q."/>
            <person name="Birren B.W."/>
            <person name="Cuomo C.A."/>
            <person name="White T.C."/>
        </authorList>
    </citation>
    <scope>NUCLEOTIDE SEQUENCE [LARGE SCALE GENOMIC DNA]</scope>
    <source>
        <strain evidence="3">ATCC MYA-4606 / CBS 127.97</strain>
    </source>
</reference>
<gene>
    <name evidence="2" type="ORF">TEQG_04344</name>
</gene>
<protein>
    <recommendedName>
        <fullName evidence="4">HNH nuclease domain-containing protein</fullName>
    </recommendedName>
</protein>
<proteinExistence type="predicted"/>
<organism evidence="2 3">
    <name type="scientific">Trichophyton equinum (strain ATCC MYA-4606 / CBS 127.97)</name>
    <name type="common">Horse ringworm fungus</name>
    <dbReference type="NCBI Taxonomy" id="559882"/>
    <lineage>
        <taxon>Eukaryota</taxon>
        <taxon>Fungi</taxon>
        <taxon>Dikarya</taxon>
        <taxon>Ascomycota</taxon>
        <taxon>Pezizomycotina</taxon>
        <taxon>Eurotiomycetes</taxon>
        <taxon>Eurotiomycetidae</taxon>
        <taxon>Onygenales</taxon>
        <taxon>Arthrodermataceae</taxon>
        <taxon>Trichophyton</taxon>
    </lineage>
</organism>
<dbReference type="HOGENOM" id="CLU_043858_1_1_1"/>
<evidence type="ECO:0008006" key="4">
    <source>
        <dbReference type="Google" id="ProtNLM"/>
    </source>
</evidence>
<name>F2PTG8_TRIEC</name>
<sequence length="321" mass="36458">MTSHGRHQSSLESVLKRPQPAPLTPDQEREAELTFSRIVEYCEPIQKLRPYKKVTLVRVTHELCWSRATFLKHFFAFLGAGSDLHAFTTGLDQFSGFDSSSSEEQKKHAVSGMEKYASFIFENMLLPLRAAGTMRPWPISAALSSGLSDAVDTRSRLDTLRRHCLIRDHYRCVVSHDFDMYEANERYKIDGDACKDDEGNSLNGPREYSFSALQSLDPDHPPHTYRIVMADPKYPFVPTYLPVIRTLHLSPNHTIDPPSQRILELHRSIAMILHLSSAQDHAFDILRDTEEPCVPSDGSLYLGELLSLKLNGWIGAQRLTY</sequence>
<dbReference type="OrthoDB" id="4181927at2759"/>
<dbReference type="AlphaFoldDB" id="F2PTG8"/>
<evidence type="ECO:0000313" key="2">
    <source>
        <dbReference type="EMBL" id="EGE05186.1"/>
    </source>
</evidence>
<dbReference type="Proteomes" id="UP000009169">
    <property type="component" value="Unassembled WGS sequence"/>
</dbReference>
<accession>F2PTG8</accession>
<evidence type="ECO:0000256" key="1">
    <source>
        <dbReference type="SAM" id="MobiDB-lite"/>
    </source>
</evidence>
<feature type="region of interest" description="Disordered" evidence="1">
    <location>
        <begin position="1"/>
        <end position="28"/>
    </location>
</feature>
<dbReference type="eggNOG" id="ENOG502SCMH">
    <property type="taxonomic scope" value="Eukaryota"/>
</dbReference>
<keyword evidence="3" id="KW-1185">Reference proteome</keyword>
<evidence type="ECO:0000313" key="3">
    <source>
        <dbReference type="Proteomes" id="UP000009169"/>
    </source>
</evidence>
<dbReference type="EMBL" id="DS995738">
    <property type="protein sequence ID" value="EGE05186.1"/>
    <property type="molecule type" value="Genomic_DNA"/>
</dbReference>